<dbReference type="GO" id="GO:0004503">
    <property type="term" value="F:tyrosinase activity"/>
    <property type="evidence" value="ECO:0007669"/>
    <property type="project" value="UniProtKB-EC"/>
</dbReference>
<evidence type="ECO:0000256" key="5">
    <source>
        <dbReference type="ARBA" id="ARBA00023002"/>
    </source>
</evidence>
<evidence type="ECO:0000256" key="11">
    <source>
        <dbReference type="SAM" id="MobiDB-lite"/>
    </source>
</evidence>
<feature type="region of interest" description="Disordered" evidence="11">
    <location>
        <begin position="476"/>
        <end position="503"/>
    </location>
</feature>
<dbReference type="InterPro" id="IPR008922">
    <property type="entry name" value="Di-copper_centre_dom_sf"/>
</dbReference>
<dbReference type="PANTHER" id="PTHR11474">
    <property type="entry name" value="TYROSINASE FAMILY MEMBER"/>
    <property type="match status" value="1"/>
</dbReference>
<dbReference type="InterPro" id="IPR002227">
    <property type="entry name" value="Tyrosinase_Cu-bd"/>
</dbReference>
<dbReference type="Gene3D" id="2.60.310.20">
    <property type="match status" value="1"/>
</dbReference>
<dbReference type="Gene3D" id="1.10.1280.10">
    <property type="entry name" value="Di-copper center containing domain from catechol oxidase"/>
    <property type="match status" value="1"/>
</dbReference>
<accession>A0A6G1GRW5</accession>
<reference evidence="14" key="1">
    <citation type="journal article" date="2020" name="Stud. Mycol.">
        <title>101 Dothideomycetes genomes: a test case for predicting lifestyles and emergence of pathogens.</title>
        <authorList>
            <person name="Haridas S."/>
            <person name="Albert R."/>
            <person name="Binder M."/>
            <person name="Bloem J."/>
            <person name="Labutti K."/>
            <person name="Salamov A."/>
            <person name="Andreopoulos B."/>
            <person name="Baker S."/>
            <person name="Barry K."/>
            <person name="Bills G."/>
            <person name="Bluhm B."/>
            <person name="Cannon C."/>
            <person name="Castanera R."/>
            <person name="Culley D."/>
            <person name="Daum C."/>
            <person name="Ezra D."/>
            <person name="Gonzalez J."/>
            <person name="Henrissat B."/>
            <person name="Kuo A."/>
            <person name="Liang C."/>
            <person name="Lipzen A."/>
            <person name="Lutzoni F."/>
            <person name="Magnuson J."/>
            <person name="Mondo S."/>
            <person name="Nolan M."/>
            <person name="Ohm R."/>
            <person name="Pangilinan J."/>
            <person name="Park H.-J."/>
            <person name="Ramirez L."/>
            <person name="Alfaro M."/>
            <person name="Sun H."/>
            <person name="Tritt A."/>
            <person name="Yoshinaga Y."/>
            <person name="Zwiers L.-H."/>
            <person name="Turgeon B."/>
            <person name="Goodwin S."/>
            <person name="Spatafora J."/>
            <person name="Crous P."/>
            <person name="Grigoriev I."/>
        </authorList>
    </citation>
    <scope>NUCLEOTIDE SEQUENCE</scope>
    <source>
        <strain evidence="14">CBS 113979</strain>
    </source>
</reference>
<comment type="catalytic activity">
    <reaction evidence="10">
        <text>L-tyrosine + O2 = L-dopaquinone + H2O</text>
        <dbReference type="Rhea" id="RHEA:18117"/>
        <dbReference type="ChEBI" id="CHEBI:15377"/>
        <dbReference type="ChEBI" id="CHEBI:15379"/>
        <dbReference type="ChEBI" id="CHEBI:57924"/>
        <dbReference type="ChEBI" id="CHEBI:58315"/>
        <dbReference type="EC" id="1.14.18.1"/>
    </reaction>
</comment>
<dbReference type="EMBL" id="ML977174">
    <property type="protein sequence ID" value="KAF1983552.1"/>
    <property type="molecule type" value="Genomic_DNA"/>
</dbReference>
<feature type="signal peptide" evidence="12">
    <location>
        <begin position="1"/>
        <end position="28"/>
    </location>
</feature>
<gene>
    <name evidence="14" type="ORF">K402DRAFT_456520</name>
</gene>
<keyword evidence="4" id="KW-0479">Metal-binding</keyword>
<keyword evidence="7" id="KW-0503">Monooxygenase</keyword>
<dbReference type="InterPro" id="IPR041640">
    <property type="entry name" value="Tyrosinase_C"/>
</dbReference>
<feature type="compositionally biased region" description="Basic and acidic residues" evidence="11">
    <location>
        <begin position="443"/>
        <end position="454"/>
    </location>
</feature>
<feature type="domain" description="Tyrosinase copper-binding" evidence="13">
    <location>
        <begin position="334"/>
        <end position="345"/>
    </location>
</feature>
<feature type="region of interest" description="Disordered" evidence="11">
    <location>
        <begin position="440"/>
        <end position="461"/>
    </location>
</feature>
<evidence type="ECO:0000256" key="10">
    <source>
        <dbReference type="ARBA" id="ARBA00048881"/>
    </source>
</evidence>
<feature type="compositionally biased region" description="Gly residues" evidence="11">
    <location>
        <begin position="562"/>
        <end position="574"/>
    </location>
</feature>
<feature type="chain" id="PRO_5026100595" description="tyrosinase" evidence="12">
    <location>
        <begin position="29"/>
        <end position="696"/>
    </location>
</feature>
<dbReference type="InterPro" id="IPR050316">
    <property type="entry name" value="Tyrosinase/Hemocyanin"/>
</dbReference>
<protein>
    <recommendedName>
        <fullName evidence="3">tyrosinase</fullName>
        <ecNumber evidence="3">1.14.18.1</ecNumber>
    </recommendedName>
</protein>
<evidence type="ECO:0000256" key="7">
    <source>
        <dbReference type="ARBA" id="ARBA00023033"/>
    </source>
</evidence>
<dbReference type="OrthoDB" id="6132182at2759"/>
<name>A0A6G1GRW5_9PEZI</name>
<dbReference type="Pfam" id="PF18132">
    <property type="entry name" value="Tyrosinase_C"/>
    <property type="match status" value="1"/>
</dbReference>
<evidence type="ECO:0000313" key="15">
    <source>
        <dbReference type="Proteomes" id="UP000800041"/>
    </source>
</evidence>
<evidence type="ECO:0000256" key="3">
    <source>
        <dbReference type="ARBA" id="ARBA00011906"/>
    </source>
</evidence>
<proteinExistence type="inferred from homology"/>
<evidence type="ECO:0000256" key="12">
    <source>
        <dbReference type="SAM" id="SignalP"/>
    </source>
</evidence>
<dbReference type="Proteomes" id="UP000800041">
    <property type="component" value="Unassembled WGS sequence"/>
</dbReference>
<keyword evidence="12" id="KW-0732">Signal</keyword>
<dbReference type="GO" id="GO:0042438">
    <property type="term" value="P:melanin biosynthetic process"/>
    <property type="evidence" value="ECO:0007669"/>
    <property type="project" value="UniProtKB-KW"/>
</dbReference>
<evidence type="ECO:0000256" key="8">
    <source>
        <dbReference type="ARBA" id="ARBA00023101"/>
    </source>
</evidence>
<evidence type="ECO:0000256" key="1">
    <source>
        <dbReference type="ARBA" id="ARBA00001973"/>
    </source>
</evidence>
<keyword evidence="5" id="KW-0560">Oxidoreductase</keyword>
<evidence type="ECO:0000259" key="13">
    <source>
        <dbReference type="PROSITE" id="PS00498"/>
    </source>
</evidence>
<evidence type="ECO:0000256" key="6">
    <source>
        <dbReference type="ARBA" id="ARBA00023008"/>
    </source>
</evidence>
<keyword evidence="6" id="KW-0186">Copper</keyword>
<keyword evidence="8" id="KW-0470">Melanin biosynthesis</keyword>
<dbReference type="PRINTS" id="PR00092">
    <property type="entry name" value="TYROSINASE"/>
</dbReference>
<feature type="compositionally biased region" description="Polar residues" evidence="11">
    <location>
        <begin position="491"/>
        <end position="503"/>
    </location>
</feature>
<evidence type="ECO:0000256" key="4">
    <source>
        <dbReference type="ARBA" id="ARBA00022723"/>
    </source>
</evidence>
<dbReference type="PANTHER" id="PTHR11474:SF76">
    <property type="entry name" value="SHKT DOMAIN-CONTAINING PROTEIN"/>
    <property type="match status" value="1"/>
</dbReference>
<dbReference type="SUPFAM" id="SSF48056">
    <property type="entry name" value="Di-copper centre-containing domain"/>
    <property type="match status" value="1"/>
</dbReference>
<dbReference type="EC" id="1.14.18.1" evidence="3"/>
<organism evidence="14 15">
    <name type="scientific">Aulographum hederae CBS 113979</name>
    <dbReference type="NCBI Taxonomy" id="1176131"/>
    <lineage>
        <taxon>Eukaryota</taxon>
        <taxon>Fungi</taxon>
        <taxon>Dikarya</taxon>
        <taxon>Ascomycota</taxon>
        <taxon>Pezizomycotina</taxon>
        <taxon>Dothideomycetes</taxon>
        <taxon>Pleosporomycetidae</taxon>
        <taxon>Aulographales</taxon>
        <taxon>Aulographaceae</taxon>
    </lineage>
</organism>
<dbReference type="GO" id="GO:0046872">
    <property type="term" value="F:metal ion binding"/>
    <property type="evidence" value="ECO:0007669"/>
    <property type="project" value="UniProtKB-KW"/>
</dbReference>
<comment type="similarity">
    <text evidence="2">Belongs to the tyrosinase family.</text>
</comment>
<keyword evidence="15" id="KW-1185">Reference proteome</keyword>
<dbReference type="Pfam" id="PF00264">
    <property type="entry name" value="Tyrosinase"/>
    <property type="match status" value="1"/>
</dbReference>
<evidence type="ECO:0000313" key="14">
    <source>
        <dbReference type="EMBL" id="KAF1983552.1"/>
    </source>
</evidence>
<dbReference type="AlphaFoldDB" id="A0A6G1GRW5"/>
<comment type="cofactor">
    <cofactor evidence="1">
        <name>Cu(2+)</name>
        <dbReference type="ChEBI" id="CHEBI:29036"/>
    </cofactor>
</comment>
<evidence type="ECO:0000256" key="2">
    <source>
        <dbReference type="ARBA" id="ARBA00009928"/>
    </source>
</evidence>
<feature type="region of interest" description="Disordered" evidence="11">
    <location>
        <begin position="560"/>
        <end position="587"/>
    </location>
</feature>
<evidence type="ECO:0000256" key="9">
    <source>
        <dbReference type="ARBA" id="ARBA00048233"/>
    </source>
</evidence>
<dbReference type="PROSITE" id="PS00498">
    <property type="entry name" value="TYROSINASE_2"/>
    <property type="match status" value="1"/>
</dbReference>
<comment type="catalytic activity">
    <reaction evidence="9">
        <text>2 L-dopa + O2 = 2 L-dopaquinone + 2 H2O</text>
        <dbReference type="Rhea" id="RHEA:34287"/>
        <dbReference type="ChEBI" id="CHEBI:15377"/>
        <dbReference type="ChEBI" id="CHEBI:15379"/>
        <dbReference type="ChEBI" id="CHEBI:57504"/>
        <dbReference type="ChEBI" id="CHEBI:57924"/>
        <dbReference type="EC" id="1.14.18.1"/>
    </reaction>
</comment>
<sequence length="696" mass="76569">MRFASYISATASIRWLLVIITLSSSASASPVESRSPDDGRDSLLEAKRSLEKRASIPVTGAKSGGIQPRLEIRQLMRNADQWNMYLLGLDRMQKMPQNDQFSYYQIAGIHGVPNIPWDGVTATGDGVGYCTHSSNLFCSWHRPYMALYEQILVANAIDAAYSFPQGTLQDRYLSAARNLRMPYYDWAISPAQNQPAYPNIFSQTQVVVTNGTASVTMDNPLHLFKFTDMSQLIWSPYLQWNITYRHPTSMTPSAKSQDNNAANEMNAFQEQAQDSIFRLLTQPMSMGNFSNSAWARANNIGGWSNIESLHDNVHNMIGGGNYGHMSILAVSAFDPLFWLHHCMVDRAYALYQALNPNEWIEPMAQPQSSFWYNTGFMADANTQLKPFHSSASGEFWTSNTARYTETFGYTYPELQNGNLSALRAAINSLYGPNPSVVAANPAVRRDTTRVKPSDDASSFSSASSELTFFGPWTHKRPSGDVSTSSSSSSSRQGGANYNNGTETTLDRDYMINTRMLKGALDQSYTIFFFLGDFTADPAGWATEASMVGMKGVLGSSTNSGMPGVGEGDGNGNGGKARDGGRGWNGNRANGRTTVDVVGAIPLTRKLLRRYAQGMLMGLGDETVVGYLKRELHWRVRGADGKEIPRDKLPGLKISVASIKVEPATSVDTFPLWTGKWTVHTDITDGRPGGYGKGEPY</sequence>